<sequence length="135" mass="16058">FRLIMYEEECKVVHELSLSFEYQFIVAIRAILLLLAVFRIVSQWRAYGLRFLLHENTKILFGFYYCLNIFTSFLSGIMFLLELIRLRFDCVLIDFRYVLMTKCLGISSIIAAHHVIVILSFERLYSSIFPAHFER</sequence>
<dbReference type="EMBL" id="BTRK01000003">
    <property type="protein sequence ID" value="GMR41256.1"/>
    <property type="molecule type" value="Genomic_DNA"/>
</dbReference>
<organism evidence="2 3">
    <name type="scientific">Pristionchus mayeri</name>
    <dbReference type="NCBI Taxonomy" id="1317129"/>
    <lineage>
        <taxon>Eukaryota</taxon>
        <taxon>Metazoa</taxon>
        <taxon>Ecdysozoa</taxon>
        <taxon>Nematoda</taxon>
        <taxon>Chromadorea</taxon>
        <taxon>Rhabditida</taxon>
        <taxon>Rhabditina</taxon>
        <taxon>Diplogasteromorpha</taxon>
        <taxon>Diplogasteroidea</taxon>
        <taxon>Neodiplogasteridae</taxon>
        <taxon>Pristionchus</taxon>
    </lineage>
</organism>
<dbReference type="PANTHER" id="PTHR46561">
    <property type="entry name" value="SERPENTINE RECEPTOR, CLASS AB (CLASS A-LIKE)-RELATED"/>
    <property type="match status" value="1"/>
</dbReference>
<proteinExistence type="predicted"/>
<keyword evidence="1" id="KW-0472">Membrane</keyword>
<gene>
    <name evidence="2" type="ORF">PMAYCL1PPCAC_11451</name>
</gene>
<keyword evidence="3" id="KW-1185">Reference proteome</keyword>
<feature type="non-terminal residue" evidence="2">
    <location>
        <position position="135"/>
    </location>
</feature>
<evidence type="ECO:0000256" key="1">
    <source>
        <dbReference type="SAM" id="Phobius"/>
    </source>
</evidence>
<dbReference type="PANTHER" id="PTHR46561:SF11">
    <property type="entry name" value="SERPENTINE RECEPTOR CLASS ALPHA_BETA-14"/>
    <property type="match status" value="1"/>
</dbReference>
<evidence type="ECO:0008006" key="4">
    <source>
        <dbReference type="Google" id="ProtNLM"/>
    </source>
</evidence>
<reference evidence="3" key="1">
    <citation type="submission" date="2022-10" db="EMBL/GenBank/DDBJ databases">
        <title>Genome assembly of Pristionchus species.</title>
        <authorList>
            <person name="Yoshida K."/>
            <person name="Sommer R.J."/>
        </authorList>
    </citation>
    <scope>NUCLEOTIDE SEQUENCE [LARGE SCALE GENOMIC DNA]</scope>
    <source>
        <strain evidence="3">RS5460</strain>
    </source>
</reference>
<evidence type="ECO:0000313" key="3">
    <source>
        <dbReference type="Proteomes" id="UP001328107"/>
    </source>
</evidence>
<feature type="non-terminal residue" evidence="2">
    <location>
        <position position="1"/>
    </location>
</feature>
<dbReference type="AlphaFoldDB" id="A0AAN5CGB5"/>
<keyword evidence="1" id="KW-1133">Transmembrane helix</keyword>
<name>A0AAN5CGB5_9BILA</name>
<accession>A0AAN5CGB5</accession>
<feature type="transmembrane region" description="Helical" evidence="1">
    <location>
        <begin position="104"/>
        <end position="125"/>
    </location>
</feature>
<dbReference type="InterPro" id="IPR053286">
    <property type="entry name" value="Nematode_rcpt-like_srab"/>
</dbReference>
<dbReference type="Proteomes" id="UP001328107">
    <property type="component" value="Unassembled WGS sequence"/>
</dbReference>
<evidence type="ECO:0000313" key="2">
    <source>
        <dbReference type="EMBL" id="GMR41256.1"/>
    </source>
</evidence>
<protein>
    <recommendedName>
        <fullName evidence="4">G protein-coupled receptor</fullName>
    </recommendedName>
</protein>
<feature type="transmembrane region" description="Helical" evidence="1">
    <location>
        <begin position="22"/>
        <end position="41"/>
    </location>
</feature>
<comment type="caution">
    <text evidence="2">The sequence shown here is derived from an EMBL/GenBank/DDBJ whole genome shotgun (WGS) entry which is preliminary data.</text>
</comment>
<keyword evidence="1" id="KW-0812">Transmembrane</keyword>
<feature type="transmembrane region" description="Helical" evidence="1">
    <location>
        <begin position="62"/>
        <end position="84"/>
    </location>
</feature>